<evidence type="ECO:0000313" key="2">
    <source>
        <dbReference type="Proteomes" id="UP000750334"/>
    </source>
</evidence>
<dbReference type="EMBL" id="PUHR01000118">
    <property type="protein sequence ID" value="KAG0664556.1"/>
    <property type="molecule type" value="Genomic_DNA"/>
</dbReference>
<keyword evidence="2" id="KW-1185">Reference proteome</keyword>
<proteinExistence type="predicted"/>
<protein>
    <submittedName>
        <fullName evidence="1">Mitochondrial translation factor atp22</fullName>
    </submittedName>
</protein>
<sequence length="724" mass="84820">MIPSLQRHTVWTMYRTCNYYRQYSSLVDTTVPKNNIINNNLPEDFTRWLENIPLTNNSLVIQHSTEILQLNNWIEQNLSNFEQLAEIKSSLLNKFHLKTYKLIQKNLIEISNDPNYLKVLLQPYISTIQYQSFINYLEDTISQRGSKSPQEINNGLYKMIHSQSMMFKSNKPGASLVLPNSVHKWFYDNLPKSSTFQHYMFLIENNIFLSNCQHSRLFTERLLQGSELELQLVTFNYFLLRPDIYPNIEIIKQKFVTLHNFYDIYHIINLTIKRNKKETLSESSLSFYLQALLQKIVYYKDATSLTGKSNGRQLSIQFVKFVIQLLAVTTKLESTTLFKSVLQSLILFMKKNTYIDDKTFGKLLHRPMIHILQLLRAKGDQDAIFTFVANLGELSKIPKSHTYKKMIMNELILSLRYFNDPKLICQMLVSSKKYKKTSQLLNELGLWGSIFHSNCKKVPDSILTQEIENMPNLVSNSLRIDMIQNMSLSLSEIYKSLFSTKSVMMQRDEYREFLVKLYLNYIKYIENNYTSHNFWKSDTRIIKYFLSSAMSHLQDKDLAYGLLMDFYSKPFAKKMRNKGKDCPFSIVLYGHMSLTTTQVNKALELMEQNGIPLTFKICSSMVFRYLNWHEIDIARSWYNKIVYSKFPISHDGLIGVCQKYNWELPPNSVTKLLSIKEAHVGSVSNMMVENNKITEEDMDSLLLDDNTHETREGIEELMTLVKQI</sequence>
<name>A0A9P6W7T6_MAUEX</name>
<dbReference type="AlphaFoldDB" id="A0A9P6W7T6"/>
<gene>
    <name evidence="1" type="primary">ATP22</name>
    <name evidence="1" type="ORF">C6P45_000547</name>
</gene>
<dbReference type="OrthoDB" id="4064138at2759"/>
<evidence type="ECO:0000313" key="1">
    <source>
        <dbReference type="EMBL" id="KAG0664556.1"/>
    </source>
</evidence>
<comment type="caution">
    <text evidence="1">The sequence shown here is derived from an EMBL/GenBank/DDBJ whole genome shotgun (WGS) entry which is preliminary data.</text>
</comment>
<dbReference type="Proteomes" id="UP000750334">
    <property type="component" value="Unassembled WGS sequence"/>
</dbReference>
<organism evidence="1 2">
    <name type="scientific">Maudiozyma exigua</name>
    <name type="common">Yeast</name>
    <name type="synonym">Kazachstania exigua</name>
    <dbReference type="NCBI Taxonomy" id="34358"/>
    <lineage>
        <taxon>Eukaryota</taxon>
        <taxon>Fungi</taxon>
        <taxon>Dikarya</taxon>
        <taxon>Ascomycota</taxon>
        <taxon>Saccharomycotina</taxon>
        <taxon>Saccharomycetes</taxon>
        <taxon>Saccharomycetales</taxon>
        <taxon>Saccharomycetaceae</taxon>
        <taxon>Maudiozyma</taxon>
    </lineage>
</organism>
<accession>A0A9P6W7T6</accession>
<reference evidence="1 2" key="1">
    <citation type="submission" date="2020-11" db="EMBL/GenBank/DDBJ databases">
        <title>Kefir isolates.</title>
        <authorList>
            <person name="Marcisauskas S."/>
            <person name="Kim Y."/>
            <person name="Blasche S."/>
        </authorList>
    </citation>
    <scope>NUCLEOTIDE SEQUENCE [LARGE SCALE GENOMIC DNA]</scope>
    <source>
        <strain evidence="1 2">OG2</strain>
    </source>
</reference>